<dbReference type="Proteomes" id="UP000831181">
    <property type="component" value="Chromosome"/>
</dbReference>
<gene>
    <name evidence="1" type="ORF">MOO44_08170</name>
</gene>
<keyword evidence="2" id="KW-1185">Reference proteome</keyword>
<proteinExistence type="predicted"/>
<reference evidence="1" key="1">
    <citation type="journal article" date="2022" name="Int. J. Syst. Evol. Microbiol.">
        <title>Apilactobacillus apisilvae sp. nov., Nicolia spurrieriana gen. nov. sp. nov., Bombilactobacillus folatiphilus sp. nov. and Bombilactobacillus thymidiniphilus sp. nov., four new lactic acid bacterial isolates from stingless bees Tetragonula carbonaria and Austroplebeia australis.</title>
        <authorList>
            <person name="Oliphant S.A."/>
            <person name="Watson-Haigh N.S."/>
            <person name="Sumby K.M."/>
            <person name="Gardner J."/>
            <person name="Groom S."/>
            <person name="Jiranek V."/>
        </authorList>
    </citation>
    <scope>NUCLEOTIDE SEQUENCE</scope>
    <source>
        <strain evidence="1">SGEP1_A5</strain>
    </source>
</reference>
<evidence type="ECO:0000313" key="2">
    <source>
        <dbReference type="Proteomes" id="UP000831181"/>
    </source>
</evidence>
<protein>
    <submittedName>
        <fullName evidence="1">DUF2969 domain-containing protein</fullName>
    </submittedName>
</protein>
<evidence type="ECO:0000313" key="1">
    <source>
        <dbReference type="EMBL" id="UQS86829.1"/>
    </source>
</evidence>
<dbReference type="KEGG" id="lbe:MOO44_08170"/>
<dbReference type="EMBL" id="CP093361">
    <property type="protein sequence ID" value="UQS86829.1"/>
    <property type="molecule type" value="Genomic_DNA"/>
</dbReference>
<name>A0A976RS88_9LACO</name>
<dbReference type="Pfam" id="PF11184">
    <property type="entry name" value="DUF2969"/>
    <property type="match status" value="1"/>
</dbReference>
<dbReference type="AlphaFoldDB" id="A0A976RS88"/>
<dbReference type="InterPro" id="IPR021351">
    <property type="entry name" value="DUF2969"/>
</dbReference>
<dbReference type="RefSeq" id="WP_260116632.1">
    <property type="nucleotide sequence ID" value="NZ_CP093361.1"/>
</dbReference>
<sequence length="73" mass="8302">MSKKKQNIDVNLDEKKNSKGEVVQTLKIGSELIGEITTKESGMVADYRHKKTFPVKTVDEGIQMLISEYNLHH</sequence>
<accession>A0A976RS88</accession>
<organism evidence="1 2">
    <name type="scientific">Nicoliella spurrieriana</name>
    <dbReference type="NCBI Taxonomy" id="2925830"/>
    <lineage>
        <taxon>Bacteria</taxon>
        <taxon>Bacillati</taxon>
        <taxon>Bacillota</taxon>
        <taxon>Bacilli</taxon>
        <taxon>Lactobacillales</taxon>
        <taxon>Lactobacillaceae</taxon>
        <taxon>Nicoliella</taxon>
    </lineage>
</organism>